<dbReference type="Proteomes" id="UP001157914">
    <property type="component" value="Unassembled WGS sequence"/>
</dbReference>
<comment type="caution">
    <text evidence="4">The sequence shown here is derived from an EMBL/GenBank/DDBJ whole genome shotgun (WGS) entry which is preliminary data.</text>
</comment>
<evidence type="ECO:0000259" key="3">
    <source>
        <dbReference type="Pfam" id="PF00497"/>
    </source>
</evidence>
<dbReference type="SUPFAM" id="SSF53850">
    <property type="entry name" value="Periplasmic binding protein-like II"/>
    <property type="match status" value="1"/>
</dbReference>
<sequence>MADLRSGLRTGLCVLAIMFSSAAVRGETLTFAADEWCPVNCAPGSEKPGYMVEIVTAILEPLGYEIRYQQINWARALLLTRNGQFDGVYAGTPEEAPGFVFPDAPQGEYTIGLFVRAADPWTYTGPQSLEGRSAGLIIDYSYGEAIEADLQRYSEITYTGGARALEQNIRTLDRGRLDLIVEDINSFAYKAAELGLTDAFRLEETFTRDSLYLALSPAKPGSQTIAGHLTAGMQELRSSGELEAIMRKYGLTDWENQTLDDGQPAID</sequence>
<organism evidence="4 5">
    <name type="scientific">Roseibium denhamense</name>
    <dbReference type="NCBI Taxonomy" id="76305"/>
    <lineage>
        <taxon>Bacteria</taxon>
        <taxon>Pseudomonadati</taxon>
        <taxon>Pseudomonadota</taxon>
        <taxon>Alphaproteobacteria</taxon>
        <taxon>Hyphomicrobiales</taxon>
        <taxon>Stappiaceae</taxon>
        <taxon>Roseibium</taxon>
    </lineage>
</organism>
<evidence type="ECO:0000256" key="2">
    <source>
        <dbReference type="SAM" id="SignalP"/>
    </source>
</evidence>
<dbReference type="PANTHER" id="PTHR35936">
    <property type="entry name" value="MEMBRANE-BOUND LYTIC MUREIN TRANSGLYCOSYLASE F"/>
    <property type="match status" value="1"/>
</dbReference>
<evidence type="ECO:0000313" key="5">
    <source>
        <dbReference type="Proteomes" id="UP001157914"/>
    </source>
</evidence>
<dbReference type="Gene3D" id="3.40.190.10">
    <property type="entry name" value="Periplasmic binding protein-like II"/>
    <property type="match status" value="2"/>
</dbReference>
<dbReference type="Pfam" id="PF00497">
    <property type="entry name" value="SBP_bac_3"/>
    <property type="match status" value="1"/>
</dbReference>
<protein>
    <submittedName>
        <fullName evidence="4">Amino acid ABC transporter substrate-binding protein, PAAT family</fullName>
    </submittedName>
</protein>
<keyword evidence="1 2" id="KW-0732">Signal</keyword>
<feature type="signal peptide" evidence="2">
    <location>
        <begin position="1"/>
        <end position="25"/>
    </location>
</feature>
<evidence type="ECO:0000313" key="4">
    <source>
        <dbReference type="EMBL" id="SMP17206.1"/>
    </source>
</evidence>
<accession>A0ABY1NT46</accession>
<keyword evidence="5" id="KW-1185">Reference proteome</keyword>
<gene>
    <name evidence="4" type="ORF">SAMN06265374_1786</name>
</gene>
<evidence type="ECO:0000256" key="1">
    <source>
        <dbReference type="ARBA" id="ARBA00022729"/>
    </source>
</evidence>
<proteinExistence type="predicted"/>
<dbReference type="EMBL" id="FXTT01000002">
    <property type="protein sequence ID" value="SMP17206.1"/>
    <property type="molecule type" value="Genomic_DNA"/>
</dbReference>
<feature type="domain" description="Solute-binding protein family 3/N-terminal" evidence="3">
    <location>
        <begin position="37"/>
        <end position="250"/>
    </location>
</feature>
<dbReference type="PANTHER" id="PTHR35936:SF25">
    <property type="entry name" value="ABC TRANSPORTER SUBSTRATE-BINDING PROTEIN"/>
    <property type="match status" value="1"/>
</dbReference>
<reference evidence="4 5" key="1">
    <citation type="submission" date="2017-05" db="EMBL/GenBank/DDBJ databases">
        <authorList>
            <person name="Varghese N."/>
            <person name="Submissions S."/>
        </authorList>
    </citation>
    <scope>NUCLEOTIDE SEQUENCE [LARGE SCALE GENOMIC DNA]</scope>
    <source>
        <strain evidence="4 5">DSM 15949</strain>
    </source>
</reference>
<feature type="chain" id="PRO_5045188182" evidence="2">
    <location>
        <begin position="26"/>
        <end position="267"/>
    </location>
</feature>
<name>A0ABY1NT46_9HYPH</name>
<dbReference type="InterPro" id="IPR001638">
    <property type="entry name" value="Solute-binding_3/MltF_N"/>
</dbReference>